<keyword evidence="4" id="KW-0493">Microtubule</keyword>
<comment type="subcellular location">
    <subcellularLocation>
        <location evidence="1">Cytoplasm</location>
        <location evidence="1">Cytoskeleton</location>
    </subcellularLocation>
</comment>
<feature type="coiled-coil region" evidence="6">
    <location>
        <begin position="355"/>
        <end position="390"/>
    </location>
</feature>
<dbReference type="InterPro" id="IPR027329">
    <property type="entry name" value="TPX2_C"/>
</dbReference>
<keyword evidence="5" id="KW-0206">Cytoskeleton</keyword>
<feature type="compositionally biased region" description="Basic and acidic residues" evidence="7">
    <location>
        <begin position="442"/>
        <end position="455"/>
    </location>
</feature>
<dbReference type="Proteomes" id="UP000092600">
    <property type="component" value="Unassembled WGS sequence"/>
</dbReference>
<evidence type="ECO:0000256" key="2">
    <source>
        <dbReference type="ARBA" id="ARBA00005885"/>
    </source>
</evidence>
<feature type="compositionally biased region" description="Low complexity" evidence="7">
    <location>
        <begin position="258"/>
        <end position="270"/>
    </location>
</feature>
<gene>
    <name evidence="9" type="ORF">ACMD2_05140</name>
</gene>
<protein>
    <submittedName>
        <fullName evidence="9">Protein WVD2-like 1</fullName>
    </submittedName>
</protein>
<dbReference type="GO" id="GO:0005874">
    <property type="term" value="C:microtubule"/>
    <property type="evidence" value="ECO:0007669"/>
    <property type="project" value="UniProtKB-KW"/>
</dbReference>
<feature type="compositionally biased region" description="Polar residues" evidence="7">
    <location>
        <begin position="240"/>
        <end position="249"/>
    </location>
</feature>
<dbReference type="AlphaFoldDB" id="A0A199UKW6"/>
<name>A0A199UKW6_ANACO</name>
<dbReference type="EMBL" id="LSRQ01006999">
    <property type="protein sequence ID" value="OAY65368.1"/>
    <property type="molecule type" value="Genomic_DNA"/>
</dbReference>
<comment type="caution">
    <text evidence="9">The sequence shown here is derived from an EMBL/GenBank/DDBJ whole genome shotgun (WGS) entry which is preliminary data.</text>
</comment>
<evidence type="ECO:0000256" key="6">
    <source>
        <dbReference type="SAM" id="Coils"/>
    </source>
</evidence>
<dbReference type="STRING" id="4615.A0A199UKW6"/>
<evidence type="ECO:0000256" key="3">
    <source>
        <dbReference type="ARBA" id="ARBA00022490"/>
    </source>
</evidence>
<dbReference type="InterPro" id="IPR044216">
    <property type="entry name" value="WDL7"/>
</dbReference>
<evidence type="ECO:0000256" key="5">
    <source>
        <dbReference type="ARBA" id="ARBA00023212"/>
    </source>
</evidence>
<dbReference type="Pfam" id="PF06886">
    <property type="entry name" value="TPX2"/>
    <property type="match status" value="1"/>
</dbReference>
<comment type="similarity">
    <text evidence="2">Belongs to the TPX2 family.</text>
</comment>
<evidence type="ECO:0000256" key="7">
    <source>
        <dbReference type="SAM" id="MobiDB-lite"/>
    </source>
</evidence>
<organism evidence="9 10">
    <name type="scientific">Ananas comosus</name>
    <name type="common">Pineapple</name>
    <name type="synonym">Ananas ananas</name>
    <dbReference type="NCBI Taxonomy" id="4615"/>
    <lineage>
        <taxon>Eukaryota</taxon>
        <taxon>Viridiplantae</taxon>
        <taxon>Streptophyta</taxon>
        <taxon>Embryophyta</taxon>
        <taxon>Tracheophyta</taxon>
        <taxon>Spermatophyta</taxon>
        <taxon>Magnoliopsida</taxon>
        <taxon>Liliopsida</taxon>
        <taxon>Poales</taxon>
        <taxon>Bromeliaceae</taxon>
        <taxon>Bromelioideae</taxon>
        <taxon>Ananas</taxon>
    </lineage>
</organism>
<feature type="compositionally biased region" description="Basic and acidic residues" evidence="7">
    <location>
        <begin position="216"/>
        <end position="239"/>
    </location>
</feature>
<evidence type="ECO:0000259" key="8">
    <source>
        <dbReference type="Pfam" id="PF06886"/>
    </source>
</evidence>
<feature type="region of interest" description="Disordered" evidence="7">
    <location>
        <begin position="396"/>
        <end position="501"/>
    </location>
</feature>
<reference evidence="9 10" key="1">
    <citation type="journal article" date="2016" name="DNA Res.">
        <title>The draft genome of MD-2 pineapple using hybrid error correction of long reads.</title>
        <authorList>
            <person name="Redwan R.M."/>
            <person name="Saidin A."/>
            <person name="Kumar S.V."/>
        </authorList>
    </citation>
    <scope>NUCLEOTIDE SEQUENCE [LARGE SCALE GENOMIC DNA]</scope>
    <source>
        <strain evidence="10">cv. MD2</strain>
        <tissue evidence="9">Leaf</tissue>
    </source>
</reference>
<evidence type="ECO:0000256" key="1">
    <source>
        <dbReference type="ARBA" id="ARBA00004245"/>
    </source>
</evidence>
<evidence type="ECO:0000313" key="10">
    <source>
        <dbReference type="Proteomes" id="UP000092600"/>
    </source>
</evidence>
<feature type="compositionally biased region" description="Polar residues" evidence="7">
    <location>
        <begin position="419"/>
        <end position="435"/>
    </location>
</feature>
<evidence type="ECO:0000313" key="9">
    <source>
        <dbReference type="EMBL" id="OAY65368.1"/>
    </source>
</evidence>
<feature type="compositionally biased region" description="Basic and acidic residues" evidence="7">
    <location>
        <begin position="271"/>
        <end position="290"/>
    </location>
</feature>
<feature type="region of interest" description="Disordered" evidence="7">
    <location>
        <begin position="86"/>
        <end position="150"/>
    </location>
</feature>
<keyword evidence="3" id="KW-0963">Cytoplasm</keyword>
<feature type="domain" description="TPX2 C-terminal" evidence="8">
    <location>
        <begin position="340"/>
        <end position="407"/>
    </location>
</feature>
<dbReference type="PANTHER" id="PTHR47067">
    <property type="entry name" value="TPX2 (TARGETING PROTEIN FOR XKLP2) PROTEIN FAMILY-RELATED"/>
    <property type="match status" value="1"/>
</dbReference>
<feature type="compositionally biased region" description="Basic and acidic residues" evidence="7">
    <location>
        <begin position="93"/>
        <end position="103"/>
    </location>
</feature>
<sequence>MAGEVQDCLTYQADSLHTGSVSFGRFESEPLSWERRSSFSHNKYLEEVEKCSTPGSVVQKKAYFEAHFKKKGLLYPASPGSLYAVGNNATENGSHDHPDHIEDWENDDDGDENHFSHFDETPAVSDEHEEMGGEEEEVISPAMASPSKYSQKQDLCYDKIREDAAIYAQNKNDTVRSQHEIFSIPSDQKARDESGGIVEESTERRDITSKNTTVSRKKDPSMEKRENSHMEKKAVELRSSKVNQWSQIPVTKGSIGPSNVKSSLSSSKLNKTLDKVDGENKVKKESEKRSSLRISLSSDSKNQKAMDSSNAKAKVKPENRRSTHLASSIKAEVKQSTAAFNFRSDERAEKRREFYTKLEEKLHAKEAEMNEIQARTQEETEAEIKQLRKSLNFKATPMPSFYHGTTPRIPGAKKMPATARSSSKLQTRSTTSGTKPSPGDKSAAHPEQTSKERSSSGEPIAAGKGDGNAKRGERSRVRRSGGAAKAMKSINNGDLAVDVSS</sequence>
<proteinExistence type="inferred from homology"/>
<keyword evidence="6" id="KW-0175">Coiled coil</keyword>
<accession>A0A199UKW6</accession>
<evidence type="ECO:0000256" key="4">
    <source>
        <dbReference type="ARBA" id="ARBA00022701"/>
    </source>
</evidence>
<feature type="region of interest" description="Disordered" evidence="7">
    <location>
        <begin position="182"/>
        <end position="330"/>
    </location>
</feature>
<dbReference type="PANTHER" id="PTHR47067:SF6">
    <property type="entry name" value="PROTEIN WVD2-LIKE 7"/>
    <property type="match status" value="1"/>
</dbReference>
<feature type="compositionally biased region" description="Acidic residues" evidence="7">
    <location>
        <begin position="127"/>
        <end position="138"/>
    </location>
</feature>